<dbReference type="Gene3D" id="2.60.120.340">
    <property type="entry name" value="Nucleoplasmin core domain"/>
    <property type="match status" value="1"/>
</dbReference>
<dbReference type="Pfam" id="PF03066">
    <property type="entry name" value="Nucleoplasmin"/>
    <property type="match status" value="1"/>
</dbReference>
<evidence type="ECO:0000256" key="3">
    <source>
        <dbReference type="ARBA" id="ARBA00023242"/>
    </source>
</evidence>
<comment type="subcellular location">
    <subcellularLocation>
        <location evidence="1">Nucleus</location>
    </subcellularLocation>
</comment>
<name>A0A1D2NMN3_ORCCI</name>
<sequence>MSTTNSANGDVTPRISPESRRYMFAVELKAGSRTEYEWDPVNSSFLKKQPEADENEAFRQTLVIRRAVIGPSAKENETNMVSVEITDPETETVTFPMVYLTQGKELQSTVDLTFPEQPLIKVKFILTQGTGPVHLVGYHFVERIVVDDPDYEAEEAEEVEEDEMEDLEDETKENNEKAIPIRLTTAAKRRLQTEQNGHGDVKAKKMKVASENGNGEAEDEAMENDSAEPTKEEEAAVVAEK</sequence>
<dbReference type="STRING" id="48709.A0A1D2NMN3"/>
<evidence type="ECO:0000256" key="1">
    <source>
        <dbReference type="ARBA" id="ARBA00004123"/>
    </source>
</evidence>
<accession>A0A1D2NMN3</accession>
<dbReference type="Proteomes" id="UP000094527">
    <property type="component" value="Unassembled WGS sequence"/>
</dbReference>
<dbReference type="PANTHER" id="PTHR22747:SF18">
    <property type="entry name" value="GEO09167P1-RELATED"/>
    <property type="match status" value="1"/>
</dbReference>
<feature type="compositionally biased region" description="Basic and acidic residues" evidence="4">
    <location>
        <begin position="228"/>
        <end position="241"/>
    </location>
</feature>
<evidence type="ECO:0000256" key="2">
    <source>
        <dbReference type="ARBA" id="ARBA00010744"/>
    </source>
</evidence>
<comment type="similarity">
    <text evidence="2">Belongs to the nucleoplasmin family.</text>
</comment>
<keyword evidence="7" id="KW-1185">Reference proteome</keyword>
<dbReference type="GO" id="GO:0005737">
    <property type="term" value="C:cytoplasm"/>
    <property type="evidence" value="ECO:0007669"/>
    <property type="project" value="TreeGrafter"/>
</dbReference>
<proteinExistence type="inferred from homology"/>
<feature type="region of interest" description="Disordered" evidence="4">
    <location>
        <begin position="152"/>
        <end position="241"/>
    </location>
</feature>
<dbReference type="PANTHER" id="PTHR22747">
    <property type="entry name" value="NUCLEOPLASMIN"/>
    <property type="match status" value="1"/>
</dbReference>
<reference evidence="6 7" key="1">
    <citation type="journal article" date="2016" name="Genome Biol. Evol.">
        <title>Gene Family Evolution Reflects Adaptation to Soil Environmental Stressors in the Genome of the Collembolan Orchesella cincta.</title>
        <authorList>
            <person name="Faddeeva-Vakhrusheva A."/>
            <person name="Derks M.F."/>
            <person name="Anvar S.Y."/>
            <person name="Agamennone V."/>
            <person name="Suring W."/>
            <person name="Smit S."/>
            <person name="van Straalen N.M."/>
            <person name="Roelofs D."/>
        </authorList>
    </citation>
    <scope>NUCLEOTIDE SEQUENCE [LARGE SCALE GENOMIC DNA]</scope>
    <source>
        <tissue evidence="6">Mixed pool</tissue>
    </source>
</reference>
<dbReference type="InterPro" id="IPR024057">
    <property type="entry name" value="Nucleoplasmin_core_dom"/>
</dbReference>
<gene>
    <name evidence="6" type="ORF">Ocin01_00129</name>
</gene>
<feature type="compositionally biased region" description="Acidic residues" evidence="4">
    <location>
        <begin position="216"/>
        <end position="226"/>
    </location>
</feature>
<dbReference type="AlphaFoldDB" id="A0A1D2NMN3"/>
<evidence type="ECO:0000259" key="5">
    <source>
        <dbReference type="Pfam" id="PF03066"/>
    </source>
</evidence>
<dbReference type="EMBL" id="LJIJ01000003">
    <property type="protein sequence ID" value="ODN06524.1"/>
    <property type="molecule type" value="Genomic_DNA"/>
</dbReference>
<dbReference type="GO" id="GO:0005730">
    <property type="term" value="C:nucleolus"/>
    <property type="evidence" value="ECO:0007669"/>
    <property type="project" value="TreeGrafter"/>
</dbReference>
<protein>
    <submittedName>
        <fullName evidence="6">Nucleoplasmin-like protein ANO39</fullName>
    </submittedName>
</protein>
<dbReference type="SUPFAM" id="SSF69203">
    <property type="entry name" value="Nucleoplasmin-like core domain"/>
    <property type="match status" value="1"/>
</dbReference>
<keyword evidence="3" id="KW-0539">Nucleus</keyword>
<organism evidence="6 7">
    <name type="scientific">Orchesella cincta</name>
    <name type="common">Springtail</name>
    <name type="synonym">Podura cincta</name>
    <dbReference type="NCBI Taxonomy" id="48709"/>
    <lineage>
        <taxon>Eukaryota</taxon>
        <taxon>Metazoa</taxon>
        <taxon>Ecdysozoa</taxon>
        <taxon>Arthropoda</taxon>
        <taxon>Hexapoda</taxon>
        <taxon>Collembola</taxon>
        <taxon>Entomobryomorpha</taxon>
        <taxon>Entomobryoidea</taxon>
        <taxon>Orchesellidae</taxon>
        <taxon>Orchesellinae</taxon>
        <taxon>Orchesella</taxon>
    </lineage>
</organism>
<comment type="caution">
    <text evidence="6">The sequence shown here is derived from an EMBL/GenBank/DDBJ whole genome shotgun (WGS) entry which is preliminary data.</text>
</comment>
<dbReference type="InterPro" id="IPR004301">
    <property type="entry name" value="Nucleoplasmin"/>
</dbReference>
<dbReference type="GO" id="GO:0006338">
    <property type="term" value="P:chromatin remodeling"/>
    <property type="evidence" value="ECO:0007669"/>
    <property type="project" value="TreeGrafter"/>
</dbReference>
<feature type="compositionally biased region" description="Acidic residues" evidence="4">
    <location>
        <begin position="152"/>
        <end position="171"/>
    </location>
</feature>
<dbReference type="GO" id="GO:0042393">
    <property type="term" value="F:histone binding"/>
    <property type="evidence" value="ECO:0007669"/>
    <property type="project" value="TreeGrafter"/>
</dbReference>
<evidence type="ECO:0000313" key="7">
    <source>
        <dbReference type="Proteomes" id="UP000094527"/>
    </source>
</evidence>
<dbReference type="GO" id="GO:0003682">
    <property type="term" value="F:chromatin binding"/>
    <property type="evidence" value="ECO:0007669"/>
    <property type="project" value="TreeGrafter"/>
</dbReference>
<evidence type="ECO:0000256" key="4">
    <source>
        <dbReference type="SAM" id="MobiDB-lite"/>
    </source>
</evidence>
<feature type="domain" description="Nucleoplasmin core" evidence="5">
    <location>
        <begin position="23"/>
        <end position="141"/>
    </location>
</feature>
<dbReference type="GO" id="GO:0005654">
    <property type="term" value="C:nucleoplasm"/>
    <property type="evidence" value="ECO:0007669"/>
    <property type="project" value="TreeGrafter"/>
</dbReference>
<dbReference type="GO" id="GO:0003723">
    <property type="term" value="F:RNA binding"/>
    <property type="evidence" value="ECO:0007669"/>
    <property type="project" value="TreeGrafter"/>
</dbReference>
<dbReference type="InterPro" id="IPR036824">
    <property type="entry name" value="Nucleoplasmin_core_dom_sf"/>
</dbReference>
<dbReference type="OrthoDB" id="6075101at2759"/>
<evidence type="ECO:0000313" key="6">
    <source>
        <dbReference type="EMBL" id="ODN06524.1"/>
    </source>
</evidence>